<evidence type="ECO:0000313" key="8">
    <source>
        <dbReference type="EMBL" id="NEZ61121.1"/>
    </source>
</evidence>
<dbReference type="Pfam" id="PF09335">
    <property type="entry name" value="VTT_dom"/>
    <property type="match status" value="1"/>
</dbReference>
<comment type="caution">
    <text evidence="8">The sequence shown here is derived from an EMBL/GenBank/DDBJ whole genome shotgun (WGS) entry which is preliminary data.</text>
</comment>
<dbReference type="GO" id="GO:0005886">
    <property type="term" value="C:plasma membrane"/>
    <property type="evidence" value="ECO:0007669"/>
    <property type="project" value="UniProtKB-SubCell"/>
</dbReference>
<gene>
    <name evidence="8" type="ORF">DXZ20_36905</name>
</gene>
<evidence type="ECO:0000256" key="2">
    <source>
        <dbReference type="ARBA" id="ARBA00022475"/>
    </source>
</evidence>
<sequence length="222" mass="24725">MVRKKHIWGLLIVATVALWGWRLVHILLDHQALTELIENSGNWRVAVFIGAHTIAAAVGIPGTVLVVIGGALFGLLWGTLWSILGATAGALMAFWLARYLFHGWFERRFCRHPRFKGIFLRLDKTMEHQALPCVLAVRFAPISPFNVVNFLFGLTNIAVTPYALGTLIGIIPGTMAYTWLGVTGVDALRNGDWWPVVICLSLLALLSLMPILAQKYRRSELR</sequence>
<dbReference type="InterPro" id="IPR015414">
    <property type="entry name" value="TMEM64"/>
</dbReference>
<proteinExistence type="inferred from homology"/>
<name>A0A6M0RZN6_9CYAN</name>
<feature type="domain" description="VTT" evidence="7">
    <location>
        <begin position="60"/>
        <end position="181"/>
    </location>
</feature>
<keyword evidence="2 6" id="KW-1003">Cell membrane</keyword>
<comment type="similarity">
    <text evidence="6">Belongs to the TVP38/TMEM64 family.</text>
</comment>
<protein>
    <recommendedName>
        <fullName evidence="6">TVP38/TMEM64 family membrane protein</fullName>
    </recommendedName>
</protein>
<keyword evidence="5 6" id="KW-0472">Membrane</keyword>
<evidence type="ECO:0000256" key="5">
    <source>
        <dbReference type="ARBA" id="ARBA00023136"/>
    </source>
</evidence>
<comment type="subcellular location">
    <subcellularLocation>
        <location evidence="1 6">Cell membrane</location>
        <topology evidence="1 6">Multi-pass membrane protein</topology>
    </subcellularLocation>
</comment>
<evidence type="ECO:0000256" key="4">
    <source>
        <dbReference type="ARBA" id="ARBA00022989"/>
    </source>
</evidence>
<evidence type="ECO:0000256" key="6">
    <source>
        <dbReference type="RuleBase" id="RU366058"/>
    </source>
</evidence>
<keyword evidence="3 6" id="KW-0812">Transmembrane</keyword>
<dbReference type="AlphaFoldDB" id="A0A6M0RZN6"/>
<dbReference type="EMBL" id="QXHD01000004">
    <property type="protein sequence ID" value="NEZ61121.1"/>
    <property type="molecule type" value="Genomic_DNA"/>
</dbReference>
<feature type="transmembrane region" description="Helical" evidence="6">
    <location>
        <begin position="45"/>
        <end position="73"/>
    </location>
</feature>
<organism evidence="8 9">
    <name type="scientific">Adonisia turfae CCMR0081</name>
    <dbReference type="NCBI Taxonomy" id="2292702"/>
    <lineage>
        <taxon>Bacteria</taxon>
        <taxon>Bacillati</taxon>
        <taxon>Cyanobacteriota</taxon>
        <taxon>Adonisia</taxon>
        <taxon>Adonisia turfae</taxon>
    </lineage>
</organism>
<accession>A0A6M0RZN6</accession>
<feature type="transmembrane region" description="Helical" evidence="6">
    <location>
        <begin position="79"/>
        <end position="101"/>
    </location>
</feature>
<dbReference type="PANTHER" id="PTHR12677:SF59">
    <property type="entry name" value="GOLGI APPARATUS MEMBRANE PROTEIN TVP38-RELATED"/>
    <property type="match status" value="1"/>
</dbReference>
<evidence type="ECO:0000259" key="7">
    <source>
        <dbReference type="Pfam" id="PF09335"/>
    </source>
</evidence>
<evidence type="ECO:0000256" key="3">
    <source>
        <dbReference type="ARBA" id="ARBA00022692"/>
    </source>
</evidence>
<dbReference type="RefSeq" id="WP_006514881.1">
    <property type="nucleotide sequence ID" value="NZ_QXHD01000004.1"/>
</dbReference>
<dbReference type="Proteomes" id="UP000481033">
    <property type="component" value="Unassembled WGS sequence"/>
</dbReference>
<feature type="transmembrane region" description="Helical" evidence="6">
    <location>
        <begin position="6"/>
        <end position="24"/>
    </location>
</feature>
<keyword evidence="4 6" id="KW-1133">Transmembrane helix</keyword>
<feature type="transmembrane region" description="Helical" evidence="6">
    <location>
        <begin position="193"/>
        <end position="213"/>
    </location>
</feature>
<feature type="transmembrane region" description="Helical" evidence="6">
    <location>
        <begin position="147"/>
        <end position="173"/>
    </location>
</feature>
<keyword evidence="9" id="KW-1185">Reference proteome</keyword>
<evidence type="ECO:0000313" key="9">
    <source>
        <dbReference type="Proteomes" id="UP000481033"/>
    </source>
</evidence>
<reference evidence="8 9" key="1">
    <citation type="journal article" date="2020" name="Microb. Ecol.">
        <title>Ecogenomics of the Marine Benthic Filamentous Cyanobacterium Adonisia.</title>
        <authorList>
            <person name="Walter J.M."/>
            <person name="Coutinho F.H."/>
            <person name="Leomil L."/>
            <person name="Hargreaves P.I."/>
            <person name="Campeao M.E."/>
            <person name="Vieira V.V."/>
            <person name="Silva B.S."/>
            <person name="Fistarol G.O."/>
            <person name="Salomon P.S."/>
            <person name="Sawabe T."/>
            <person name="Mino S."/>
            <person name="Hosokawa M."/>
            <person name="Miyashita H."/>
            <person name="Maruyama F."/>
            <person name="van Verk M.C."/>
            <person name="Dutilh B.E."/>
            <person name="Thompson C.C."/>
            <person name="Thompson F.L."/>
        </authorList>
    </citation>
    <scope>NUCLEOTIDE SEQUENCE [LARGE SCALE GENOMIC DNA]</scope>
    <source>
        <strain evidence="8 9">CCMR0081</strain>
    </source>
</reference>
<dbReference type="InterPro" id="IPR032816">
    <property type="entry name" value="VTT_dom"/>
</dbReference>
<dbReference type="PANTHER" id="PTHR12677">
    <property type="entry name" value="GOLGI APPARATUS MEMBRANE PROTEIN TVP38-RELATED"/>
    <property type="match status" value="1"/>
</dbReference>
<evidence type="ECO:0000256" key="1">
    <source>
        <dbReference type="ARBA" id="ARBA00004651"/>
    </source>
</evidence>